<feature type="transmembrane region" description="Helical" evidence="6">
    <location>
        <begin position="60"/>
        <end position="79"/>
    </location>
</feature>
<evidence type="ECO:0000256" key="2">
    <source>
        <dbReference type="ARBA" id="ARBA00022692"/>
    </source>
</evidence>
<dbReference type="Pfam" id="PF00335">
    <property type="entry name" value="Tetraspanin"/>
    <property type="match status" value="1"/>
</dbReference>
<organism evidence="7">
    <name type="scientific">Graphocephala atropunctata</name>
    <dbReference type="NCBI Taxonomy" id="36148"/>
    <lineage>
        <taxon>Eukaryota</taxon>
        <taxon>Metazoa</taxon>
        <taxon>Ecdysozoa</taxon>
        <taxon>Arthropoda</taxon>
        <taxon>Hexapoda</taxon>
        <taxon>Insecta</taxon>
        <taxon>Pterygota</taxon>
        <taxon>Neoptera</taxon>
        <taxon>Paraneoptera</taxon>
        <taxon>Hemiptera</taxon>
        <taxon>Auchenorrhyncha</taxon>
        <taxon>Membracoidea</taxon>
        <taxon>Cicadellidae</taxon>
        <taxon>Cicadellinae</taxon>
        <taxon>Cicadellini</taxon>
        <taxon>Graphocephala</taxon>
    </lineage>
</organism>
<feature type="compositionally biased region" description="Basic and acidic residues" evidence="5">
    <location>
        <begin position="531"/>
        <end position="541"/>
    </location>
</feature>
<evidence type="ECO:0000256" key="6">
    <source>
        <dbReference type="SAM" id="Phobius"/>
    </source>
</evidence>
<proteinExistence type="predicted"/>
<comment type="subcellular location">
    <subcellularLocation>
        <location evidence="1">Membrane</location>
        <topology evidence="1">Multi-pass membrane protein</topology>
    </subcellularLocation>
</comment>
<evidence type="ECO:0000256" key="5">
    <source>
        <dbReference type="SAM" id="MobiDB-lite"/>
    </source>
</evidence>
<feature type="region of interest" description="Disordered" evidence="5">
    <location>
        <begin position="386"/>
        <end position="426"/>
    </location>
</feature>
<protein>
    <recommendedName>
        <fullName evidence="8">Tetraspanin</fullName>
    </recommendedName>
</protein>
<dbReference type="InterPro" id="IPR018499">
    <property type="entry name" value="Tetraspanin/Peripherin"/>
</dbReference>
<feature type="transmembrane region" description="Helical" evidence="6">
    <location>
        <begin position="99"/>
        <end position="119"/>
    </location>
</feature>
<evidence type="ECO:0000256" key="4">
    <source>
        <dbReference type="ARBA" id="ARBA00023136"/>
    </source>
</evidence>
<dbReference type="Gene3D" id="1.10.1450.10">
    <property type="entry name" value="Tetraspanin"/>
    <property type="match status" value="1"/>
</dbReference>
<evidence type="ECO:0000256" key="1">
    <source>
        <dbReference type="ARBA" id="ARBA00004141"/>
    </source>
</evidence>
<evidence type="ECO:0000313" key="7">
    <source>
        <dbReference type="EMBL" id="JAT18755.1"/>
    </source>
</evidence>
<dbReference type="GO" id="GO:0016020">
    <property type="term" value="C:membrane"/>
    <property type="evidence" value="ECO:0007669"/>
    <property type="project" value="UniProtKB-SubCell"/>
</dbReference>
<dbReference type="InterPro" id="IPR008952">
    <property type="entry name" value="Tetraspanin_EC2_sf"/>
</dbReference>
<sequence length="613" mass="69516">MALIIVCLSYKMRKLLYKGVRALSGFSGGLTVLHLLVVLYSFLRHSFLLDVLKISQFDKVYYNLALMGTLVIALAGTCWKLNRNSTFQPLHQTARRSHIIWCVLLLLSLVVVAVLETLLNRLQDSVDAEVGPRFQHGTSRYLDGSEWQAAVDRIQSFLGCCGVEGHTDWYTTTWLPASALNTDPSLYSKVLQPNGKLLVPLVPSSCCRSQGGDCGHKGWLTSTNRSWSNIKPVDPSLVYTRGCKLAIVQTISSDVLISRVFYLIICMVEVVMLVCTRYLYSSTVNSMLLGQPKGTAPGWLLGPEVGFSNWQTMCLREYAQKCVEDEEFAVDIPDTLRKKGIKNCIAKMRRRCKRKEPDSDATGTTGTTLSRFSPCIDRLKQKIAERRRKKKNKRTLAEEAASQEETVELNSEIDDLSGDETAEDRDIKEEQSYRVQIDENVFRRANKNVQRQMSGNLLDIECDQKSVFNTHSGVNIYDVDTNQTSPFINQRMPENTQESQKPRKVMFIDQPSPRSEERGAEAQGRNLRRTSKSDGVRDFRQTRNMFENAAKVNRSSVTKTDPKSKKYRFPSLDLIDFNEPPQNKQDPVAPRRPSPHSEESYPVILRNYVIPED</sequence>
<dbReference type="SUPFAM" id="SSF48652">
    <property type="entry name" value="Tetraspanin"/>
    <property type="match status" value="1"/>
</dbReference>
<evidence type="ECO:0008006" key="8">
    <source>
        <dbReference type="Google" id="ProtNLM"/>
    </source>
</evidence>
<feature type="region of interest" description="Disordered" evidence="5">
    <location>
        <begin position="485"/>
        <end position="602"/>
    </location>
</feature>
<evidence type="ECO:0000256" key="3">
    <source>
        <dbReference type="ARBA" id="ARBA00022989"/>
    </source>
</evidence>
<dbReference type="AlphaFoldDB" id="A0A1B6L522"/>
<feature type="compositionally biased region" description="Acidic residues" evidence="5">
    <location>
        <begin position="401"/>
        <end position="423"/>
    </location>
</feature>
<keyword evidence="3 6" id="KW-1133">Transmembrane helix</keyword>
<keyword evidence="4 6" id="KW-0472">Membrane</keyword>
<keyword evidence="2 6" id="KW-0812">Transmembrane</keyword>
<name>A0A1B6L522_9HEMI</name>
<dbReference type="EMBL" id="GEBQ01021222">
    <property type="protein sequence ID" value="JAT18755.1"/>
    <property type="molecule type" value="Transcribed_RNA"/>
</dbReference>
<reference evidence="7" key="1">
    <citation type="submission" date="2015-11" db="EMBL/GenBank/DDBJ databases">
        <title>De novo transcriptome assembly of four potential Pierce s Disease insect vectors from Arizona vineyards.</title>
        <authorList>
            <person name="Tassone E.E."/>
        </authorList>
    </citation>
    <scope>NUCLEOTIDE SEQUENCE</scope>
</reference>
<gene>
    <name evidence="7" type="ORF">g.3765</name>
</gene>
<accession>A0A1B6L522</accession>
<feature type="transmembrane region" description="Helical" evidence="6">
    <location>
        <begin position="20"/>
        <end position="40"/>
    </location>
</feature>
<feature type="compositionally biased region" description="Polar residues" evidence="5">
    <location>
        <begin position="485"/>
        <end position="499"/>
    </location>
</feature>